<evidence type="ECO:0000256" key="4">
    <source>
        <dbReference type="PROSITE-ProRule" id="PRU00335"/>
    </source>
</evidence>
<dbReference type="SUPFAM" id="SSF46689">
    <property type="entry name" value="Homeodomain-like"/>
    <property type="match status" value="1"/>
</dbReference>
<proteinExistence type="predicted"/>
<dbReference type="STRING" id="522306.CAP2UW1_3033"/>
<organism evidence="6">
    <name type="scientific">Accumulibacter regalis</name>
    <dbReference type="NCBI Taxonomy" id="522306"/>
    <lineage>
        <taxon>Bacteria</taxon>
        <taxon>Pseudomonadati</taxon>
        <taxon>Pseudomonadota</taxon>
        <taxon>Betaproteobacteria</taxon>
        <taxon>Candidatus Accumulibacter</taxon>
    </lineage>
</organism>
<feature type="DNA-binding region" description="H-T-H motif" evidence="4">
    <location>
        <begin position="30"/>
        <end position="49"/>
    </location>
</feature>
<feature type="domain" description="HTH tetR-type" evidence="5">
    <location>
        <begin position="7"/>
        <end position="67"/>
    </location>
</feature>
<dbReference type="Pfam" id="PF21993">
    <property type="entry name" value="TetR_C_13_2"/>
    <property type="match status" value="1"/>
</dbReference>
<reference evidence="6" key="2">
    <citation type="submission" date="2009-09" db="EMBL/GenBank/DDBJ databases">
        <title>Complete sequence of chromosome of Candidatus Accumulibacter phosphatis clade IIA str. UW-1.</title>
        <authorList>
            <consortium name="US DOE Joint Genome Institute"/>
            <person name="Martin H.G."/>
            <person name="Ivanova N."/>
            <person name="Kunin V."/>
            <person name="Warnecke F."/>
            <person name="Barry K."/>
            <person name="He S."/>
            <person name="Salamov A."/>
            <person name="Szeto E."/>
            <person name="Dalin E."/>
            <person name="Pangilinan J.L."/>
            <person name="Lapidus A."/>
            <person name="Lowry S."/>
            <person name="Kyrpides N.C."/>
            <person name="McMahon K.D."/>
            <person name="Hugenholtz P."/>
        </authorList>
    </citation>
    <scope>NUCLEOTIDE SEQUENCE [LARGE SCALE GENOMIC DNA]</scope>
    <source>
        <strain evidence="6">UW-1</strain>
    </source>
</reference>
<evidence type="ECO:0000256" key="2">
    <source>
        <dbReference type="ARBA" id="ARBA00023125"/>
    </source>
</evidence>
<evidence type="ECO:0000256" key="3">
    <source>
        <dbReference type="ARBA" id="ARBA00023163"/>
    </source>
</evidence>
<dbReference type="KEGG" id="app:CAP2UW1_3033"/>
<keyword evidence="3" id="KW-0804">Transcription</keyword>
<keyword evidence="2 4" id="KW-0238">DNA-binding</keyword>
<dbReference type="InterPro" id="IPR001647">
    <property type="entry name" value="HTH_TetR"/>
</dbReference>
<dbReference type="HOGENOM" id="CLU_069356_28_1_4"/>
<accession>C7RUR5</accession>
<gene>
    <name evidence="6" type="ordered locus">CAP2UW1_3033</name>
</gene>
<evidence type="ECO:0000256" key="1">
    <source>
        <dbReference type="ARBA" id="ARBA00023015"/>
    </source>
</evidence>
<dbReference type="EMBL" id="CP001715">
    <property type="protein sequence ID" value="ACV36310.1"/>
    <property type="molecule type" value="Genomic_DNA"/>
</dbReference>
<protein>
    <submittedName>
        <fullName evidence="6">Transcriptional regulator, TetR family</fullName>
    </submittedName>
</protein>
<keyword evidence="1" id="KW-0805">Transcription regulation</keyword>
<dbReference type="Gene3D" id="1.10.357.10">
    <property type="entry name" value="Tetracycline Repressor, domain 2"/>
    <property type="match status" value="1"/>
</dbReference>
<dbReference type="InterPro" id="IPR036271">
    <property type="entry name" value="Tet_transcr_reg_TetR-rel_C_sf"/>
</dbReference>
<dbReference type="AlphaFoldDB" id="C7RUR5"/>
<name>C7RUR5_ACCRE</name>
<dbReference type="InterPro" id="IPR009057">
    <property type="entry name" value="Homeodomain-like_sf"/>
</dbReference>
<evidence type="ECO:0000313" key="6">
    <source>
        <dbReference type="EMBL" id="ACV36310.1"/>
    </source>
</evidence>
<dbReference type="InterPro" id="IPR054156">
    <property type="entry name" value="YxaF_TetR_C"/>
</dbReference>
<dbReference type="GO" id="GO:0003677">
    <property type="term" value="F:DNA binding"/>
    <property type="evidence" value="ECO:0007669"/>
    <property type="project" value="UniProtKB-UniRule"/>
</dbReference>
<evidence type="ECO:0000259" key="5">
    <source>
        <dbReference type="PROSITE" id="PS50977"/>
    </source>
</evidence>
<dbReference type="SUPFAM" id="SSF48498">
    <property type="entry name" value="Tetracyclin repressor-like, C-terminal domain"/>
    <property type="match status" value="1"/>
</dbReference>
<dbReference type="PANTHER" id="PTHR47506">
    <property type="entry name" value="TRANSCRIPTIONAL REGULATORY PROTEIN"/>
    <property type="match status" value="1"/>
</dbReference>
<sequence>MDGKAQLGSRDRMLEAAISLMRGSGLTGAGINEIVRVSGAPKGSVYHFFPQGKAQIASEALTVYSKRVMAFIDQALASERQEGAKVSALFRAFARRVEEGDFRQSCAVGTVTLDLDADLQQLQTILGDAFSQWAALIGEHLDLGDAVRTRSFAGLILTSIEGAYVRCRAERSSRAFTEAGEWLAILADQQKLKAMRPA</sequence>
<dbReference type="PROSITE" id="PS50977">
    <property type="entry name" value="HTH_TETR_2"/>
    <property type="match status" value="1"/>
</dbReference>
<dbReference type="eggNOG" id="COG1309">
    <property type="taxonomic scope" value="Bacteria"/>
</dbReference>
<dbReference type="PANTHER" id="PTHR47506:SF3">
    <property type="entry name" value="HTH-TYPE TRANSCRIPTIONAL REGULATOR LMRA"/>
    <property type="match status" value="1"/>
</dbReference>
<reference evidence="6" key="1">
    <citation type="submission" date="2009-08" db="EMBL/GenBank/DDBJ databases">
        <authorList>
            <consortium name="US DOE Joint Genome Institute"/>
            <person name="Lucas S."/>
            <person name="Copeland A."/>
            <person name="Lapidus A."/>
            <person name="Glavina del Rio T."/>
            <person name="Dalin E."/>
            <person name="Tice H."/>
            <person name="Bruce D."/>
            <person name="Barry K."/>
            <person name="Pitluck S."/>
            <person name="Lowry S."/>
            <person name="Larimer F."/>
            <person name="Land M."/>
            <person name="Hauser L."/>
            <person name="Kyrpides N."/>
            <person name="Ivanova N."/>
            <person name="McMahon K.D."/>
            <person name="Hugenholtz P."/>
        </authorList>
    </citation>
    <scope>NUCLEOTIDE SEQUENCE</scope>
    <source>
        <strain evidence="6">UW-1</strain>
    </source>
</reference>
<dbReference type="OrthoDB" id="9809772at2"/>